<protein>
    <recommendedName>
        <fullName evidence="3">Metallo-beta-lactamase domain-containing protein</fullName>
    </recommendedName>
</protein>
<gene>
    <name evidence="1" type="ORF">H9787_03150</name>
</gene>
<reference evidence="1" key="1">
    <citation type="journal article" date="2021" name="PeerJ">
        <title>Extensive microbial diversity within the chicken gut microbiome revealed by metagenomics and culture.</title>
        <authorList>
            <person name="Gilroy R."/>
            <person name="Ravi A."/>
            <person name="Getino M."/>
            <person name="Pursley I."/>
            <person name="Horton D.L."/>
            <person name="Alikhan N.F."/>
            <person name="Baker D."/>
            <person name="Gharbi K."/>
            <person name="Hall N."/>
            <person name="Watson M."/>
            <person name="Adriaenssens E.M."/>
            <person name="Foster-Nyarko E."/>
            <person name="Jarju S."/>
            <person name="Secka A."/>
            <person name="Antonio M."/>
            <person name="Oren A."/>
            <person name="Chaudhuri R.R."/>
            <person name="La Ragione R."/>
            <person name="Hildebrand F."/>
            <person name="Pallen M.J."/>
        </authorList>
    </citation>
    <scope>NUCLEOTIDE SEQUENCE</scope>
    <source>
        <strain evidence="1">ChiBcec18-1249</strain>
    </source>
</reference>
<evidence type="ECO:0000313" key="2">
    <source>
        <dbReference type="Proteomes" id="UP000823824"/>
    </source>
</evidence>
<dbReference type="AlphaFoldDB" id="A0A9D2LHP5"/>
<reference evidence="1" key="2">
    <citation type="submission" date="2021-04" db="EMBL/GenBank/DDBJ databases">
        <authorList>
            <person name="Gilroy R."/>
        </authorList>
    </citation>
    <scope>NUCLEOTIDE SEQUENCE</scope>
    <source>
        <strain evidence="1">ChiBcec18-1249</strain>
    </source>
</reference>
<proteinExistence type="predicted"/>
<evidence type="ECO:0008006" key="3">
    <source>
        <dbReference type="Google" id="ProtNLM"/>
    </source>
</evidence>
<accession>A0A9D2LHP5</accession>
<dbReference type="InterPro" id="IPR036866">
    <property type="entry name" value="RibonucZ/Hydroxyglut_hydro"/>
</dbReference>
<dbReference type="Proteomes" id="UP000823824">
    <property type="component" value="Unassembled WGS sequence"/>
</dbReference>
<sequence>MSRCQITLSVNAGVALHLGQHRVWSDALHDRRVVGFSTVTPEIWNILQAHPDFARPELLFYTHCHPDHYSRALTEQVLARDPAAILVLPEQEFDSQVRLAGPGSHLTMGDLRMDFFQLTHEGPQYREVPHYGCILECGGFRVLIAGDCAVADPRLADFIGGRQIDLALLNFPWVTLRKGRHFIQETIRPHHLFVYHLPFQQNDRWGYREAARKGAAQVEGVPDVRVLLEPFQREIIA</sequence>
<dbReference type="EMBL" id="DWZJ01000022">
    <property type="protein sequence ID" value="HJB12693.1"/>
    <property type="molecule type" value="Genomic_DNA"/>
</dbReference>
<dbReference type="SUPFAM" id="SSF56281">
    <property type="entry name" value="Metallo-hydrolase/oxidoreductase"/>
    <property type="match status" value="1"/>
</dbReference>
<evidence type="ECO:0000313" key="1">
    <source>
        <dbReference type="EMBL" id="HJB12693.1"/>
    </source>
</evidence>
<name>A0A9D2LHP5_9FIRM</name>
<dbReference type="Gene3D" id="3.60.15.10">
    <property type="entry name" value="Ribonuclease Z/Hydroxyacylglutathione hydrolase-like"/>
    <property type="match status" value="1"/>
</dbReference>
<organism evidence="1 2">
    <name type="scientific">Candidatus Oscillibacter excrementigallinarum</name>
    <dbReference type="NCBI Taxonomy" id="2838716"/>
    <lineage>
        <taxon>Bacteria</taxon>
        <taxon>Bacillati</taxon>
        <taxon>Bacillota</taxon>
        <taxon>Clostridia</taxon>
        <taxon>Eubacteriales</taxon>
        <taxon>Oscillospiraceae</taxon>
        <taxon>Oscillibacter</taxon>
    </lineage>
</organism>
<comment type="caution">
    <text evidence="1">The sequence shown here is derived from an EMBL/GenBank/DDBJ whole genome shotgun (WGS) entry which is preliminary data.</text>
</comment>